<dbReference type="PROSITE" id="PS50135">
    <property type="entry name" value="ZF_ZZ_2"/>
    <property type="match status" value="1"/>
</dbReference>
<dbReference type="GO" id="GO:0008270">
    <property type="term" value="F:zinc ion binding"/>
    <property type="evidence" value="ECO:0007669"/>
    <property type="project" value="UniProtKB-KW"/>
</dbReference>
<dbReference type="Gene3D" id="3.30.60.90">
    <property type="match status" value="1"/>
</dbReference>
<keyword evidence="2 4" id="KW-0863">Zinc-finger</keyword>
<dbReference type="PANTHER" id="PTHR15090">
    <property type="entry name" value="SEQUESTOSOME 1-RELATED"/>
    <property type="match status" value="1"/>
</dbReference>
<evidence type="ECO:0000313" key="7">
    <source>
        <dbReference type="Proteomes" id="UP000182259"/>
    </source>
</evidence>
<evidence type="ECO:0000256" key="3">
    <source>
        <dbReference type="ARBA" id="ARBA00022833"/>
    </source>
</evidence>
<dbReference type="InterPro" id="IPR043145">
    <property type="entry name" value="Znf_ZZ_sf"/>
</dbReference>
<evidence type="ECO:0000256" key="1">
    <source>
        <dbReference type="ARBA" id="ARBA00022723"/>
    </source>
</evidence>
<dbReference type="Pfam" id="PF00569">
    <property type="entry name" value="ZZ"/>
    <property type="match status" value="1"/>
</dbReference>
<dbReference type="InterPro" id="IPR000433">
    <property type="entry name" value="Znf_ZZ"/>
</dbReference>
<dbReference type="InterPro" id="IPR052260">
    <property type="entry name" value="Autophagy_Rcpt_SigReg"/>
</dbReference>
<evidence type="ECO:0000256" key="4">
    <source>
        <dbReference type="PROSITE-ProRule" id="PRU00228"/>
    </source>
</evidence>
<dbReference type="CDD" id="cd02340">
    <property type="entry name" value="ZZ_NBR1_like"/>
    <property type="match status" value="1"/>
</dbReference>
<accession>A0A1L0C690</accession>
<evidence type="ECO:0000313" key="6">
    <source>
        <dbReference type="EMBL" id="SGZ58354.1"/>
    </source>
</evidence>
<dbReference type="SMART" id="SM00291">
    <property type="entry name" value="ZnF_ZZ"/>
    <property type="match status" value="1"/>
</dbReference>
<dbReference type="SUPFAM" id="SSF57850">
    <property type="entry name" value="RING/U-box"/>
    <property type="match status" value="1"/>
</dbReference>
<proteinExistence type="predicted"/>
<evidence type="ECO:0000259" key="5">
    <source>
        <dbReference type="PROSITE" id="PS50135"/>
    </source>
</evidence>
<dbReference type="AlphaFoldDB" id="A0A1L0C690"/>
<reference evidence="6 7" key="1">
    <citation type="submission" date="2016-10" db="EMBL/GenBank/DDBJ databases">
        <authorList>
            <person name="de Groot N.N."/>
        </authorList>
    </citation>
    <scope>NUCLEOTIDE SEQUENCE [LARGE SCALE GENOMIC DNA]</scope>
    <source>
        <strain evidence="6 7">PYCC 4715</strain>
    </source>
</reference>
<name>A0A1L0C690_9ASCO</name>
<protein>
    <submittedName>
        <fullName evidence="6">CIC11C00000004343</fullName>
    </submittedName>
</protein>
<keyword evidence="3" id="KW-0862">Zinc</keyword>
<organism evidence="6 7">
    <name type="scientific">Sungouiella intermedia</name>
    <dbReference type="NCBI Taxonomy" id="45354"/>
    <lineage>
        <taxon>Eukaryota</taxon>
        <taxon>Fungi</taxon>
        <taxon>Dikarya</taxon>
        <taxon>Ascomycota</taxon>
        <taxon>Saccharomycotina</taxon>
        <taxon>Pichiomycetes</taxon>
        <taxon>Metschnikowiaceae</taxon>
        <taxon>Sungouiella</taxon>
    </lineage>
</organism>
<feature type="domain" description="ZZ-type" evidence="5">
    <location>
        <begin position="185"/>
        <end position="245"/>
    </location>
</feature>
<sequence>MTPEKLTVRAVLVRNNKSEERQTSVLRTTFTCLTSKVSLLDFVFDELYNDLNIARNAQNFKIERKSKKHKRFVVLECSDDFKELMRSVKVKNHVKLVIYEIETSQHTLENAVTDALDQVKKLVGELQKSELWEILRSFTTTYNMQLAPDGDSGSDLQDIDSKSVDKGNDEIFRQSVHKSNNDVVHEFVACDSCHPADTFGNIHGKRYKCVVCDNFDLCEQCYSSNVAPMGHLRLHPMLIIPDSRLFKDYYYPRMQFHNTFRNHCTESLSSKDAECSEILTQKLGADKSAVFSDLEKCLDDSKRYSELAALVDDSSDKFETLKQIVSSSVEFNSSNISEKPDVNSDGISKNPEVSPRREEEAILFRNDSIYEVPDGEFIFECYSEDGCKVWSQEHDMSELVHPGSTFSLDFFGLSTPFGSEIRVVHSESGFRMCGFYSGKVVNLLIPDSIISEGQEGQLRLEGGEIEVTVIPKGTTLSQVIVANKSESEFDCADLIFEIVNCFGKVVATVSAHRKHSLLPGRIAKFNILVNNTHFKYPFKLDVNNGVLRGSCELSLKCLSGTIKLSQIKNEKSCNELSLSTVSLFTGEKNSSAFDESSETGLQQDVTEDSETDFDLISLADVEEILSDFEVLSNVNSLEA</sequence>
<evidence type="ECO:0000256" key="2">
    <source>
        <dbReference type="ARBA" id="ARBA00022771"/>
    </source>
</evidence>
<dbReference type="EMBL" id="LT635769">
    <property type="protein sequence ID" value="SGZ58354.1"/>
    <property type="molecule type" value="Genomic_DNA"/>
</dbReference>
<gene>
    <name evidence="6" type="ORF">SAMEA4029009_CIC11G00000004343</name>
</gene>
<dbReference type="Proteomes" id="UP000182259">
    <property type="component" value="Chromosome VI"/>
</dbReference>
<keyword evidence="1" id="KW-0479">Metal-binding</keyword>